<dbReference type="EMBL" id="JAAEDH010000001">
    <property type="protein sequence ID" value="MBR0653591.1"/>
    <property type="molecule type" value="Genomic_DNA"/>
</dbReference>
<evidence type="ECO:0000313" key="1">
    <source>
        <dbReference type="EMBL" id="MBR0653591.1"/>
    </source>
</evidence>
<gene>
    <name evidence="1" type="ORF">GXW79_00715</name>
</gene>
<reference evidence="1" key="2">
    <citation type="journal article" date="2021" name="Syst. Appl. Microbiol.">
        <title>Roseomonas hellenica sp. nov., isolated from roots of wild-growing Alkanna tinctoria.</title>
        <authorList>
            <person name="Rat A."/>
            <person name="Naranjo H.D."/>
            <person name="Lebbe L."/>
            <person name="Cnockaert M."/>
            <person name="Krigas N."/>
            <person name="Grigoriadou K."/>
            <person name="Maloupa E."/>
            <person name="Willems A."/>
        </authorList>
    </citation>
    <scope>NUCLEOTIDE SEQUENCE</scope>
    <source>
        <strain evidence="1">LMG 28251</strain>
    </source>
</reference>
<proteinExistence type="predicted"/>
<dbReference type="Proteomes" id="UP001196068">
    <property type="component" value="Unassembled WGS sequence"/>
</dbReference>
<keyword evidence="2" id="KW-1185">Reference proteome</keyword>
<reference evidence="1" key="1">
    <citation type="submission" date="2020-01" db="EMBL/GenBank/DDBJ databases">
        <authorList>
            <person name="Rat A."/>
        </authorList>
    </citation>
    <scope>NUCLEOTIDE SEQUENCE</scope>
    <source>
        <strain evidence="1">LMG 28251</strain>
    </source>
</reference>
<accession>A0AAF1KKI3</accession>
<sequence length="342" mass="37616">MLSDVDAAGSGLGRAAHGLAGKSRLRFARRVLEVGAELVFAELLDRLRPLRAEILAMEAGDAPRQGRSTGLYLHWSASGRVSAMVLRQLALWRAAGFDMVFVTNATPPREDWDAVAAETVLRIRRRNVGRDFGAWRDAATLACERLGTPEELLLANDSVLGPFQPLEPLIDAWRGGGEGLFGMTESWGGGPHLQSYALLARGQGAVAGLRTHLAQHRDSRSKWRTVQGGEIGLTRRMLAEEYRCAALFGYRRVCAALDAVDQAGFGPRFTDTAAVLRYPLNPTHHLWRVLVERHGFPYLKTELVRRNPGHLPGVDHWREVVPAPMRAMIEDHLAVMDAPASA</sequence>
<organism evidence="1 2">
    <name type="scientific">Plastoroseomonas arctica</name>
    <dbReference type="NCBI Taxonomy" id="1509237"/>
    <lineage>
        <taxon>Bacteria</taxon>
        <taxon>Pseudomonadati</taxon>
        <taxon>Pseudomonadota</taxon>
        <taxon>Alphaproteobacteria</taxon>
        <taxon>Acetobacterales</taxon>
        <taxon>Acetobacteraceae</taxon>
        <taxon>Plastoroseomonas</taxon>
    </lineage>
</organism>
<evidence type="ECO:0008006" key="3">
    <source>
        <dbReference type="Google" id="ProtNLM"/>
    </source>
</evidence>
<comment type="caution">
    <text evidence="1">The sequence shown here is derived from an EMBL/GenBank/DDBJ whole genome shotgun (WGS) entry which is preliminary data.</text>
</comment>
<dbReference type="AlphaFoldDB" id="A0AAF1KKI3"/>
<dbReference type="RefSeq" id="WP_211872289.1">
    <property type="nucleotide sequence ID" value="NZ_JAAEDH010000001.1"/>
</dbReference>
<name>A0AAF1KKI3_9PROT</name>
<evidence type="ECO:0000313" key="2">
    <source>
        <dbReference type="Proteomes" id="UP001196068"/>
    </source>
</evidence>
<protein>
    <recommendedName>
        <fullName evidence="3">Rhamnan synthesis protein F</fullName>
    </recommendedName>
</protein>